<evidence type="ECO:0000313" key="4">
    <source>
        <dbReference type="Proteomes" id="UP000291793"/>
    </source>
</evidence>
<dbReference type="InterPro" id="IPR020845">
    <property type="entry name" value="AMP-binding_CS"/>
</dbReference>
<dbReference type="CDD" id="cd05930">
    <property type="entry name" value="A_NRPS"/>
    <property type="match status" value="1"/>
</dbReference>
<evidence type="ECO:0000259" key="2">
    <source>
        <dbReference type="PROSITE" id="PS50075"/>
    </source>
</evidence>
<dbReference type="SUPFAM" id="SSF52777">
    <property type="entry name" value="CoA-dependent acyltransferases"/>
    <property type="match status" value="2"/>
</dbReference>
<dbReference type="PROSITE" id="PS50075">
    <property type="entry name" value="CARRIER"/>
    <property type="match status" value="1"/>
</dbReference>
<dbReference type="AlphaFoldDB" id="A0A4R0HFW8"/>
<dbReference type="Gene3D" id="3.30.300.30">
    <property type="match status" value="1"/>
</dbReference>
<protein>
    <submittedName>
        <fullName evidence="3">Non-ribosomal peptide synthetase</fullName>
    </submittedName>
</protein>
<dbReference type="InterPro" id="IPR025110">
    <property type="entry name" value="AMP-bd_C"/>
</dbReference>
<dbReference type="Gene3D" id="3.40.50.12780">
    <property type="entry name" value="N-terminal domain of ligase-like"/>
    <property type="match status" value="1"/>
</dbReference>
<dbReference type="Pfam" id="PF00668">
    <property type="entry name" value="Condensation"/>
    <property type="match status" value="1"/>
</dbReference>
<dbReference type="InterPro" id="IPR000873">
    <property type="entry name" value="AMP-dep_synth/lig_dom"/>
</dbReference>
<organism evidence="3 4">
    <name type="scientific">Kosakonia quasisacchari</name>
    <dbReference type="NCBI Taxonomy" id="2529380"/>
    <lineage>
        <taxon>Bacteria</taxon>
        <taxon>Pseudomonadati</taxon>
        <taxon>Pseudomonadota</taxon>
        <taxon>Gammaproteobacteria</taxon>
        <taxon>Enterobacterales</taxon>
        <taxon>Enterobacteriaceae</taxon>
        <taxon>Kosakonia</taxon>
    </lineage>
</organism>
<sequence length="1008" mass="111999">MELCKLFRTRARQYSDHVAVSDLSSSLTYAQLDHCSDVLAKQLIQYGGEQKLIALCMEASVELIIGMLAILKTGAAYLPIDSRTPVERAKKVIASAKTTLLLTAGSPPLLASELAIEKISIQLPSLLSTPAVERENLPSDSGPGLCYVIYTSGTTGGPKGVMVSHANVESLLNGVDYYFSLTATDICPLFHSYAFDVSVWEIWSCFSAGARLIIIPHALTRAPQEFIQYIIASGITVLNQTPSALSSLLFVLQTGQSLAHSSVRAVLCAGEKLSGSLAREFIAATSGAIKIYNLYGITETTVHSTFKDVMATDINTACRSVGVPLHNTGIVILDTNGERQIEGEVGEICIYGTSVSLGYQDNPRLTAEKFVPWVGGLRLYKSGDRGRLLQNGEIEYIGRSDNQIKLRGYRIELSEIETVLEFNRHVQHAYVLLNKKDNSAYDTISAFIVPSPQSHVSIDDIRRHCNEHLPQYMVPATFTFIERLPLTANGKVDRRLLYVAGTDQQIIPEWFSETWRKFTSTASVSVNSNFFNDGGNSLLAVRMAYDLQGQLGVKIAASLIFKHPVCGDLLSVLNSADATVIATRPDMKIFNKTEYITSEVQARLYLLHSKNPGYASRNVYHVVELKGHVQYKKLNEALQFVVNKHASLRTSFFERNGKIMQQVRSDIAIEMLNLREQDLQSPVDEWIADYTKIPFNLALPGLLRSALITRGEDSFIFVLVINHIICDGASFSVIYDDLTRYYNLSINISSVDRQQQIQYIDYLIWDEFNLANRNSPALLEQALEKLNNYKGIWPKPNSLTEINPFLGAGIPVSFPETFTRVLEKTAIKEHVTLFSLIIAAIAMTIHVEFSVDDLVITIPMENRTAESLNVVGYISDTQILRIAIDPLLGTHSLTKAVSSMLPELLSQDIVAYERISEQLDKMQAFSSVRLSEIGVSLQREPLANLQLSGITAHPRFLHNGLSKRPITIDLYIHNGALWGGISYDANMFDKEIMERINRQFTAILSSFI</sequence>
<accession>A0A4R0HFW8</accession>
<dbReference type="RefSeq" id="WP_131409278.1">
    <property type="nucleotide sequence ID" value="NZ_SJOP01000008.1"/>
</dbReference>
<dbReference type="Pfam" id="PF00550">
    <property type="entry name" value="PP-binding"/>
    <property type="match status" value="1"/>
</dbReference>
<dbReference type="SUPFAM" id="SSF56801">
    <property type="entry name" value="Acetyl-CoA synthetase-like"/>
    <property type="match status" value="1"/>
</dbReference>
<dbReference type="InterPro" id="IPR010071">
    <property type="entry name" value="AA_adenyl_dom"/>
</dbReference>
<dbReference type="Gene3D" id="3.30.559.10">
    <property type="entry name" value="Chloramphenicol acetyltransferase-like domain"/>
    <property type="match status" value="1"/>
</dbReference>
<reference evidence="3 4" key="1">
    <citation type="submission" date="2019-02" db="EMBL/GenBank/DDBJ databases">
        <title>The draft genome of Kosakonia quasisacchari strain WCHKQ120001.</title>
        <authorList>
            <person name="Wang C."/>
            <person name="Feng Y."/>
            <person name="Zong Z."/>
        </authorList>
    </citation>
    <scope>NUCLEOTIDE SEQUENCE [LARGE SCALE GENOMIC DNA]</scope>
    <source>
        <strain evidence="3 4">WCHKQ120001</strain>
    </source>
</reference>
<dbReference type="NCBIfam" id="TIGR01733">
    <property type="entry name" value="AA-adenyl-dom"/>
    <property type="match status" value="1"/>
</dbReference>
<dbReference type="Proteomes" id="UP000291793">
    <property type="component" value="Unassembled WGS sequence"/>
</dbReference>
<dbReference type="PANTHER" id="PTHR45527">
    <property type="entry name" value="NONRIBOSOMAL PEPTIDE SYNTHETASE"/>
    <property type="match status" value="1"/>
</dbReference>
<evidence type="ECO:0000313" key="3">
    <source>
        <dbReference type="EMBL" id="TCC09273.1"/>
    </source>
</evidence>
<dbReference type="Pfam" id="PF13193">
    <property type="entry name" value="AMP-binding_C"/>
    <property type="match status" value="1"/>
</dbReference>
<comment type="caution">
    <text evidence="3">The sequence shown here is derived from an EMBL/GenBank/DDBJ whole genome shotgun (WGS) entry which is preliminary data.</text>
</comment>
<keyword evidence="4" id="KW-1185">Reference proteome</keyword>
<dbReference type="PROSITE" id="PS00455">
    <property type="entry name" value="AMP_BINDING"/>
    <property type="match status" value="1"/>
</dbReference>
<dbReference type="Gene3D" id="1.10.1200.10">
    <property type="entry name" value="ACP-like"/>
    <property type="match status" value="1"/>
</dbReference>
<dbReference type="GO" id="GO:0031177">
    <property type="term" value="F:phosphopantetheine binding"/>
    <property type="evidence" value="ECO:0007669"/>
    <property type="project" value="TreeGrafter"/>
</dbReference>
<proteinExistence type="predicted"/>
<dbReference type="InterPro" id="IPR045851">
    <property type="entry name" value="AMP-bd_C_sf"/>
</dbReference>
<dbReference type="GO" id="GO:0043041">
    <property type="term" value="P:amino acid activation for nonribosomal peptide biosynthetic process"/>
    <property type="evidence" value="ECO:0007669"/>
    <property type="project" value="TreeGrafter"/>
</dbReference>
<dbReference type="OrthoDB" id="5817163at2"/>
<dbReference type="GO" id="GO:0016877">
    <property type="term" value="F:ligase activity, forming carbon-sulfur bonds"/>
    <property type="evidence" value="ECO:0007669"/>
    <property type="project" value="UniProtKB-ARBA"/>
</dbReference>
<dbReference type="Gene3D" id="3.30.559.30">
    <property type="entry name" value="Nonribosomal peptide synthetase, condensation domain"/>
    <property type="match status" value="1"/>
</dbReference>
<dbReference type="EMBL" id="SJOP01000008">
    <property type="protein sequence ID" value="TCC09273.1"/>
    <property type="molecule type" value="Genomic_DNA"/>
</dbReference>
<dbReference type="InterPro" id="IPR042099">
    <property type="entry name" value="ANL_N_sf"/>
</dbReference>
<name>A0A4R0HFW8_9ENTR</name>
<dbReference type="SUPFAM" id="SSF47336">
    <property type="entry name" value="ACP-like"/>
    <property type="match status" value="1"/>
</dbReference>
<keyword evidence="1" id="KW-0436">Ligase</keyword>
<evidence type="ECO:0000256" key="1">
    <source>
        <dbReference type="ARBA" id="ARBA00022598"/>
    </source>
</evidence>
<dbReference type="GO" id="GO:0005737">
    <property type="term" value="C:cytoplasm"/>
    <property type="evidence" value="ECO:0007669"/>
    <property type="project" value="TreeGrafter"/>
</dbReference>
<gene>
    <name evidence="3" type="ORF">E0L21_10690</name>
</gene>
<dbReference type="InterPro" id="IPR023213">
    <property type="entry name" value="CAT-like_dom_sf"/>
</dbReference>
<dbReference type="InterPro" id="IPR009081">
    <property type="entry name" value="PP-bd_ACP"/>
</dbReference>
<dbReference type="InterPro" id="IPR036736">
    <property type="entry name" value="ACP-like_sf"/>
</dbReference>
<dbReference type="Pfam" id="PF00501">
    <property type="entry name" value="AMP-binding"/>
    <property type="match status" value="1"/>
</dbReference>
<dbReference type="PANTHER" id="PTHR45527:SF1">
    <property type="entry name" value="FATTY ACID SYNTHASE"/>
    <property type="match status" value="1"/>
</dbReference>
<dbReference type="GO" id="GO:0044550">
    <property type="term" value="P:secondary metabolite biosynthetic process"/>
    <property type="evidence" value="ECO:0007669"/>
    <property type="project" value="TreeGrafter"/>
</dbReference>
<feature type="domain" description="Carrier" evidence="2">
    <location>
        <begin position="502"/>
        <end position="577"/>
    </location>
</feature>
<dbReference type="InterPro" id="IPR001242">
    <property type="entry name" value="Condensation_dom"/>
</dbReference>